<accession>A0A1B6KCM4</accession>
<feature type="region of interest" description="Disordered" evidence="1">
    <location>
        <begin position="1"/>
        <end position="45"/>
    </location>
</feature>
<feature type="non-terminal residue" evidence="2">
    <location>
        <position position="1"/>
    </location>
</feature>
<protein>
    <recommendedName>
        <fullName evidence="3">DUF4806 domain-containing protein</fullName>
    </recommendedName>
</protein>
<gene>
    <name evidence="2" type="ORF">g.52859</name>
</gene>
<proteinExistence type="predicted"/>
<reference evidence="2" key="1">
    <citation type="submission" date="2015-11" db="EMBL/GenBank/DDBJ databases">
        <title>De novo transcriptome assembly of four potential Pierce s Disease insect vectors from Arizona vineyards.</title>
        <authorList>
            <person name="Tassone E.E."/>
        </authorList>
    </citation>
    <scope>NUCLEOTIDE SEQUENCE</scope>
</reference>
<sequence>KTKISQFPAPPPPSSSPKSYPFLRPPSTTPTPPFTTPTPPSPVSISQPLVIDISQVPSHSSLSSGSSSHSSDLFQLKGNQELMWTVLGELTETNARLEKKMDRIISILEAQPSQSREGLESPGMDVLEQILVQLPVKPEDMDGFEEKIKEPAVKQRLIKYLLALGGKDVKALAANLMRKILMDEIGETYSLTGKGGKDGPVK</sequence>
<name>A0A1B6KCM4_9HEMI</name>
<organism evidence="2">
    <name type="scientific">Graphocephala atropunctata</name>
    <dbReference type="NCBI Taxonomy" id="36148"/>
    <lineage>
        <taxon>Eukaryota</taxon>
        <taxon>Metazoa</taxon>
        <taxon>Ecdysozoa</taxon>
        <taxon>Arthropoda</taxon>
        <taxon>Hexapoda</taxon>
        <taxon>Insecta</taxon>
        <taxon>Pterygota</taxon>
        <taxon>Neoptera</taxon>
        <taxon>Paraneoptera</taxon>
        <taxon>Hemiptera</taxon>
        <taxon>Auchenorrhyncha</taxon>
        <taxon>Membracoidea</taxon>
        <taxon>Cicadellidae</taxon>
        <taxon>Cicadellinae</taxon>
        <taxon>Cicadellini</taxon>
        <taxon>Graphocephala</taxon>
    </lineage>
</organism>
<evidence type="ECO:0000256" key="1">
    <source>
        <dbReference type="SAM" id="MobiDB-lite"/>
    </source>
</evidence>
<dbReference type="AlphaFoldDB" id="A0A1B6KCM4"/>
<evidence type="ECO:0000313" key="2">
    <source>
        <dbReference type="EMBL" id="JAT09209.1"/>
    </source>
</evidence>
<dbReference type="EMBL" id="GEBQ01030768">
    <property type="protein sequence ID" value="JAT09209.1"/>
    <property type="molecule type" value="Transcribed_RNA"/>
</dbReference>
<feature type="non-terminal residue" evidence="2">
    <location>
        <position position="202"/>
    </location>
</feature>
<feature type="compositionally biased region" description="Pro residues" evidence="1">
    <location>
        <begin position="23"/>
        <end position="42"/>
    </location>
</feature>
<evidence type="ECO:0008006" key="3">
    <source>
        <dbReference type="Google" id="ProtNLM"/>
    </source>
</evidence>